<dbReference type="OrthoDB" id="5169278at2759"/>
<dbReference type="GeneID" id="35598599"/>
<dbReference type="RefSeq" id="XP_023624452.1">
    <property type="nucleotide sequence ID" value="XM_023768684.1"/>
</dbReference>
<proteinExistence type="predicted"/>
<feature type="chain" id="PRO_5013931510" evidence="1">
    <location>
        <begin position="20"/>
        <end position="169"/>
    </location>
</feature>
<accession>A0A2D3UWP3</accession>
<dbReference type="AlphaFoldDB" id="A0A2D3UWP3"/>
<evidence type="ECO:0000313" key="2">
    <source>
        <dbReference type="EMBL" id="CZT17560.1"/>
    </source>
</evidence>
<dbReference type="EMBL" id="FJUY01000004">
    <property type="protein sequence ID" value="CZT17560.1"/>
    <property type="molecule type" value="Genomic_DNA"/>
</dbReference>
<evidence type="ECO:0000256" key="1">
    <source>
        <dbReference type="SAM" id="SignalP"/>
    </source>
</evidence>
<gene>
    <name evidence="2" type="ORF">RCC_03394</name>
</gene>
<keyword evidence="3" id="KW-1185">Reference proteome</keyword>
<reference evidence="2 3" key="1">
    <citation type="submission" date="2016-03" db="EMBL/GenBank/DDBJ databases">
        <authorList>
            <person name="Ploux O."/>
        </authorList>
    </citation>
    <scope>NUCLEOTIDE SEQUENCE [LARGE SCALE GENOMIC DNA]</scope>
    <source>
        <strain evidence="2 3">URUG2</strain>
    </source>
</reference>
<evidence type="ECO:0000313" key="3">
    <source>
        <dbReference type="Proteomes" id="UP000225277"/>
    </source>
</evidence>
<keyword evidence="1" id="KW-0732">Signal</keyword>
<sequence>MAITKTIMGLALLAISVHAQNPVCLDSGRGGSAYNKAQTIQVPDGRVLSFCYNSGSGATIDQNWVTDIDAMLQRRVDGGACCIDCLPTAEENGCTGKSKIWNIDNCDIGDKPTGLDQYSKDVFMDLIKGLADEGRTIAALENNLVTLTIDTADHFREQEFTINGDGDTC</sequence>
<feature type="signal peptide" evidence="1">
    <location>
        <begin position="1"/>
        <end position="19"/>
    </location>
</feature>
<protein>
    <submittedName>
        <fullName evidence="2">Uncharacterized protein</fullName>
    </submittedName>
</protein>
<name>A0A2D3UWP3_9PEZI</name>
<organism evidence="2 3">
    <name type="scientific">Ramularia collo-cygni</name>
    <dbReference type="NCBI Taxonomy" id="112498"/>
    <lineage>
        <taxon>Eukaryota</taxon>
        <taxon>Fungi</taxon>
        <taxon>Dikarya</taxon>
        <taxon>Ascomycota</taxon>
        <taxon>Pezizomycotina</taxon>
        <taxon>Dothideomycetes</taxon>
        <taxon>Dothideomycetidae</taxon>
        <taxon>Mycosphaerellales</taxon>
        <taxon>Mycosphaerellaceae</taxon>
        <taxon>Ramularia</taxon>
    </lineage>
</organism>
<dbReference type="Proteomes" id="UP000225277">
    <property type="component" value="Unassembled WGS sequence"/>
</dbReference>